<dbReference type="EMBL" id="BQNB010020816">
    <property type="protein sequence ID" value="GJT99939.1"/>
    <property type="molecule type" value="Genomic_DNA"/>
</dbReference>
<name>A0ABQ5IIE7_9ASTR</name>
<proteinExistence type="predicted"/>
<accession>A0ABQ5IIE7</accession>
<dbReference type="Proteomes" id="UP001151760">
    <property type="component" value="Unassembled WGS sequence"/>
</dbReference>
<reference evidence="1" key="1">
    <citation type="journal article" date="2022" name="Int. J. Mol. Sci.">
        <title>Draft Genome of Tanacetum Coccineum: Genomic Comparison of Closely Related Tanacetum-Family Plants.</title>
        <authorList>
            <person name="Yamashiro T."/>
            <person name="Shiraishi A."/>
            <person name="Nakayama K."/>
            <person name="Satake H."/>
        </authorList>
    </citation>
    <scope>NUCLEOTIDE SEQUENCE</scope>
</reference>
<reference evidence="1" key="2">
    <citation type="submission" date="2022-01" db="EMBL/GenBank/DDBJ databases">
        <authorList>
            <person name="Yamashiro T."/>
            <person name="Shiraishi A."/>
            <person name="Satake H."/>
            <person name="Nakayama K."/>
        </authorList>
    </citation>
    <scope>NUCLEOTIDE SEQUENCE</scope>
</reference>
<evidence type="ECO:0000313" key="1">
    <source>
        <dbReference type="EMBL" id="GJT99939.1"/>
    </source>
</evidence>
<sequence length="100" mass="11006">MFQLSTKKHLGDAGGSEIVRRQVQVSFGFWSKLGRTLFPFQMESGIRLMLAPRLARAKHSFISGKSHGPLKDKASSATSDETAGVEELVLTLETMALLRD</sequence>
<comment type="caution">
    <text evidence="1">The sequence shown here is derived from an EMBL/GenBank/DDBJ whole genome shotgun (WGS) entry which is preliminary data.</text>
</comment>
<protein>
    <submittedName>
        <fullName evidence="1">Uncharacterized protein</fullName>
    </submittedName>
</protein>
<organism evidence="1 2">
    <name type="scientific">Tanacetum coccineum</name>
    <dbReference type="NCBI Taxonomy" id="301880"/>
    <lineage>
        <taxon>Eukaryota</taxon>
        <taxon>Viridiplantae</taxon>
        <taxon>Streptophyta</taxon>
        <taxon>Embryophyta</taxon>
        <taxon>Tracheophyta</taxon>
        <taxon>Spermatophyta</taxon>
        <taxon>Magnoliopsida</taxon>
        <taxon>eudicotyledons</taxon>
        <taxon>Gunneridae</taxon>
        <taxon>Pentapetalae</taxon>
        <taxon>asterids</taxon>
        <taxon>campanulids</taxon>
        <taxon>Asterales</taxon>
        <taxon>Asteraceae</taxon>
        <taxon>Asteroideae</taxon>
        <taxon>Anthemideae</taxon>
        <taxon>Anthemidinae</taxon>
        <taxon>Tanacetum</taxon>
    </lineage>
</organism>
<gene>
    <name evidence="1" type="ORF">Tco_1110278</name>
</gene>
<evidence type="ECO:0000313" key="2">
    <source>
        <dbReference type="Proteomes" id="UP001151760"/>
    </source>
</evidence>
<keyword evidence="2" id="KW-1185">Reference proteome</keyword>